<evidence type="ECO:0000259" key="5">
    <source>
        <dbReference type="PROSITE" id="PS00631"/>
    </source>
</evidence>
<feature type="domain" description="Cytosol aminopeptidase" evidence="5">
    <location>
        <begin position="342"/>
        <end position="349"/>
    </location>
</feature>
<keyword evidence="7" id="KW-1185">Reference proteome</keyword>
<keyword evidence="4" id="KW-0378">Hydrolase</keyword>
<dbReference type="SUPFAM" id="SSF53187">
    <property type="entry name" value="Zn-dependent exopeptidases"/>
    <property type="match status" value="1"/>
</dbReference>
<dbReference type="EMBL" id="CAMPGE010005405">
    <property type="protein sequence ID" value="CAI2364259.1"/>
    <property type="molecule type" value="Genomic_DNA"/>
</dbReference>
<dbReference type="PANTHER" id="PTHR11963">
    <property type="entry name" value="LEUCINE AMINOPEPTIDASE-RELATED"/>
    <property type="match status" value="1"/>
</dbReference>
<dbReference type="PROSITE" id="PS00631">
    <property type="entry name" value="CYTOSOL_AP"/>
    <property type="match status" value="1"/>
</dbReference>
<reference evidence="6" key="1">
    <citation type="submission" date="2023-07" db="EMBL/GenBank/DDBJ databases">
        <authorList>
            <consortium name="AG Swart"/>
            <person name="Singh M."/>
            <person name="Singh A."/>
            <person name="Seah K."/>
            <person name="Emmerich C."/>
        </authorList>
    </citation>
    <scope>NUCLEOTIDE SEQUENCE</scope>
    <source>
        <strain evidence="6">DP1</strain>
    </source>
</reference>
<evidence type="ECO:0000256" key="4">
    <source>
        <dbReference type="ARBA" id="ARBA00022801"/>
    </source>
</evidence>
<gene>
    <name evidence="6" type="ORF">ECRASSUSDP1_LOCUS5602</name>
</gene>
<proteinExistence type="inferred from homology"/>
<dbReference type="CDD" id="cd00433">
    <property type="entry name" value="Peptidase_M17"/>
    <property type="match status" value="1"/>
</dbReference>
<dbReference type="Gene3D" id="3.40.220.10">
    <property type="entry name" value="Leucine Aminopeptidase, subunit E, domain 1"/>
    <property type="match status" value="1"/>
</dbReference>
<evidence type="ECO:0000313" key="7">
    <source>
        <dbReference type="Proteomes" id="UP001295684"/>
    </source>
</evidence>
<dbReference type="InterPro" id="IPR011356">
    <property type="entry name" value="Leucine_aapep/pepB"/>
</dbReference>
<evidence type="ECO:0000256" key="2">
    <source>
        <dbReference type="ARBA" id="ARBA00022438"/>
    </source>
</evidence>
<dbReference type="InterPro" id="IPR000819">
    <property type="entry name" value="Peptidase_M17_C"/>
</dbReference>
<accession>A0AAD1X7Z9</accession>
<evidence type="ECO:0000313" key="6">
    <source>
        <dbReference type="EMBL" id="CAI2364259.1"/>
    </source>
</evidence>
<dbReference type="AlphaFoldDB" id="A0AAD1X7Z9"/>
<evidence type="ECO:0000256" key="3">
    <source>
        <dbReference type="ARBA" id="ARBA00022670"/>
    </source>
</evidence>
<dbReference type="Pfam" id="PF00883">
    <property type="entry name" value="Peptidase_M17"/>
    <property type="match status" value="1"/>
</dbReference>
<dbReference type="GO" id="GO:0070006">
    <property type="term" value="F:metalloaminopeptidase activity"/>
    <property type="evidence" value="ECO:0007669"/>
    <property type="project" value="InterPro"/>
</dbReference>
<name>A0AAD1X7Z9_EUPCR</name>
<dbReference type="Proteomes" id="UP001295684">
    <property type="component" value="Unassembled WGS sequence"/>
</dbReference>
<keyword evidence="3" id="KW-0645">Protease</keyword>
<dbReference type="GO" id="GO:0005737">
    <property type="term" value="C:cytoplasm"/>
    <property type="evidence" value="ECO:0007669"/>
    <property type="project" value="InterPro"/>
</dbReference>
<dbReference type="GO" id="GO:0006508">
    <property type="term" value="P:proteolysis"/>
    <property type="evidence" value="ECO:0007669"/>
    <property type="project" value="UniProtKB-KW"/>
</dbReference>
<comment type="caution">
    <text evidence="6">The sequence shown here is derived from an EMBL/GenBank/DDBJ whole genome shotgun (WGS) entry which is preliminary data.</text>
</comment>
<evidence type="ECO:0000256" key="1">
    <source>
        <dbReference type="ARBA" id="ARBA00009528"/>
    </source>
</evidence>
<dbReference type="GO" id="GO:0030145">
    <property type="term" value="F:manganese ion binding"/>
    <property type="evidence" value="ECO:0007669"/>
    <property type="project" value="InterPro"/>
</dbReference>
<organism evidence="6 7">
    <name type="scientific">Euplotes crassus</name>
    <dbReference type="NCBI Taxonomy" id="5936"/>
    <lineage>
        <taxon>Eukaryota</taxon>
        <taxon>Sar</taxon>
        <taxon>Alveolata</taxon>
        <taxon>Ciliophora</taxon>
        <taxon>Intramacronucleata</taxon>
        <taxon>Spirotrichea</taxon>
        <taxon>Hypotrichia</taxon>
        <taxon>Euplotida</taxon>
        <taxon>Euplotidae</taxon>
        <taxon>Moneuplotes</taxon>
    </lineage>
</organism>
<dbReference type="Gene3D" id="3.40.630.10">
    <property type="entry name" value="Zn peptidases"/>
    <property type="match status" value="1"/>
</dbReference>
<protein>
    <recommendedName>
        <fullName evidence="5">Cytosol aminopeptidase domain-containing protein</fullName>
    </recommendedName>
</protein>
<dbReference type="InterPro" id="IPR043472">
    <property type="entry name" value="Macro_dom-like"/>
</dbReference>
<sequence>MESKAEENTQFVKSKDFLVKTNGGKTLSDVLAAEKTVVMLINKDSLHLAESFDHHEMIKEDLKNGGFAWTYCDKTRVLLVHYKKETVLEVRALGVQAIETLRERKISEVTIYIPQKSDFKLSHTFIQSFMMWNYRFELKTIGGISLLTEINLAFEEELTENLKREVECLIVMVKSCLFARDVQNTRANIATCQYMEDLIKATIEGCDKVTECTVIKDKELLEQNFNLLYNVGKGSTIPPRCITCLYKGNPDEDEVHIAIVGKGVVFDTGGLNIKATGVMEDNFSDKGGACVTLAALKGIIELDLKINVVFAFGITENSVDAESYRPSDIITSKKGLTVEIMNTDAEGRLVLADVLWHVYETYKPTYCVDLATLTGTIITALGSNACGVFTNDDEFVEEFIQAGKEVNEQAWHMPIFDDHKEDILNDVSDLRNMGDDRKGHSSRAAAFMEHFVGEGTKWIHADIAGPTYLDSAIPPMPKYCTGFATQTVLSLLRKKSKS</sequence>
<dbReference type="PRINTS" id="PR00481">
    <property type="entry name" value="LAMNOPPTDASE"/>
</dbReference>
<comment type="similarity">
    <text evidence="1">Belongs to the peptidase M17 family.</text>
</comment>
<dbReference type="PANTHER" id="PTHR11963:SF23">
    <property type="entry name" value="CYTOSOL AMINOPEPTIDASE"/>
    <property type="match status" value="1"/>
</dbReference>
<keyword evidence="2" id="KW-0031">Aminopeptidase</keyword>